<dbReference type="GO" id="GO:0005576">
    <property type="term" value="C:extracellular region"/>
    <property type="evidence" value="ECO:0007669"/>
    <property type="project" value="UniProtKB-SubCell"/>
</dbReference>
<evidence type="ECO:0000256" key="5">
    <source>
        <dbReference type="ARBA" id="ARBA00022525"/>
    </source>
</evidence>
<keyword evidence="11" id="KW-0282">Flagellum</keyword>
<sequence>MSVFGLFDIGKTAMMTARKALDTTAHNIANAATPGYTRQQVVLETIPSGTVVTKGVSGRGVRVNEVKRMYDSFVSLQLRNEKSSFSYWETADKNSAKVESIFNDTNDTGISAAITDFFAAWQEVAQYPEAYAQRASLLQNAQNLTVRINRAYISLEEERKEIYSSSQKLVDEVNILTSQIATLNEKVASSPGSLDLRDQRDSLLERLNEIVKVTTFTDSSDKYYIVLGGTALVDGGKVNSVSVQTDTGDAMRFYVGLASGNVEVTADIRSGGNGELGANADAREGHLLETMQQLNTFAFHLAESINFYNRQGYGLDGTTWNNFFETLYLTSDPAGGGTISSVDVTDLDLITYNKKYKVNYIDAATYASLSLTPDEALGNQADYRQEGTSGIYWRVRESSDGGSTWSTIDPSEMTVTPYTSTTPDYRTLEFNGIRISLQGDQGVLSGNGSEEFLIETRANAAREIKVEITDYKKIAAAQDTFLIDGSNDTFTFNEGNGNKTVVLSHGSYSGDELAQLMKEALEDADESLSSTYSVSFDPILKKFTFINGTANTNQIALSSALPGVEAAFGFGAGVLGALNAGVQATSTIPVSTPFVIDATNDTFAFSEDGGATTTTVTLSHGTYTGEELAAYLKQLMEDADSTTPYTYAVSYNSQSNQFTFTNGNPTVTLSWGSASLRETFGFDESITMASGETFVSDNAVSSKAVNGLPGDNRNARYIADLINLSIIEGQNPLDYYRAIVANVGVEAYGAKMSLKAQNTIVEELERRREEISGISLDEEAANLLKWQKSYEAAAKMITIADEMLSTLMEMTGR</sequence>
<dbReference type="PANTHER" id="PTHR30033:SF1">
    <property type="entry name" value="FLAGELLAR HOOK-ASSOCIATED PROTEIN 1"/>
    <property type="match status" value="1"/>
</dbReference>
<evidence type="ECO:0000313" key="12">
    <source>
        <dbReference type="Proteomes" id="UP000705867"/>
    </source>
</evidence>
<keyword evidence="6" id="KW-0975">Bacterial flagellum</keyword>
<accession>A0A953J2R7</accession>
<organism evidence="11 12">
    <name type="scientific">Candidatus Nitrobium versatile</name>
    <dbReference type="NCBI Taxonomy" id="2884831"/>
    <lineage>
        <taxon>Bacteria</taxon>
        <taxon>Pseudomonadati</taxon>
        <taxon>Nitrospirota</taxon>
        <taxon>Nitrospiria</taxon>
        <taxon>Nitrospirales</taxon>
        <taxon>Nitrospiraceae</taxon>
        <taxon>Candidatus Nitrobium</taxon>
    </lineage>
</organism>
<dbReference type="PRINTS" id="PR01005">
    <property type="entry name" value="FLGHOOKAP1"/>
</dbReference>
<dbReference type="PANTHER" id="PTHR30033">
    <property type="entry name" value="FLAGELLAR HOOK-ASSOCIATED PROTEIN 1"/>
    <property type="match status" value="1"/>
</dbReference>
<keyword evidence="5" id="KW-0964">Secreted</keyword>
<dbReference type="InterPro" id="IPR002371">
    <property type="entry name" value="FlgK"/>
</dbReference>
<evidence type="ECO:0000259" key="9">
    <source>
        <dbReference type="Pfam" id="PF06429"/>
    </source>
</evidence>
<evidence type="ECO:0000256" key="3">
    <source>
        <dbReference type="ARBA" id="ARBA00009677"/>
    </source>
</evidence>
<comment type="subcellular location">
    <subcellularLocation>
        <location evidence="1">Bacterial flagellum</location>
    </subcellularLocation>
    <subcellularLocation>
        <location evidence="2">Secreted</location>
    </subcellularLocation>
</comment>
<dbReference type="EMBL" id="JAIOIV010000024">
    <property type="protein sequence ID" value="MBZ0155171.1"/>
    <property type="molecule type" value="Genomic_DNA"/>
</dbReference>
<dbReference type="GO" id="GO:0005198">
    <property type="term" value="F:structural molecule activity"/>
    <property type="evidence" value="ECO:0007669"/>
    <property type="project" value="InterPro"/>
</dbReference>
<dbReference type="InterPro" id="IPR010930">
    <property type="entry name" value="Flg_bb/hook_C_dom"/>
</dbReference>
<dbReference type="SUPFAM" id="SSF64518">
    <property type="entry name" value="Phase 1 flagellin"/>
    <property type="match status" value="1"/>
</dbReference>
<dbReference type="NCBIfam" id="TIGR02492">
    <property type="entry name" value="flgK_ends"/>
    <property type="match status" value="1"/>
</dbReference>
<feature type="domain" description="Flagellar basal body rod protein N-terminal" evidence="8">
    <location>
        <begin position="8"/>
        <end position="37"/>
    </location>
</feature>
<dbReference type="Pfam" id="PF00460">
    <property type="entry name" value="Flg_bb_rod"/>
    <property type="match status" value="1"/>
</dbReference>
<evidence type="ECO:0000256" key="6">
    <source>
        <dbReference type="ARBA" id="ARBA00023143"/>
    </source>
</evidence>
<evidence type="ECO:0000256" key="4">
    <source>
        <dbReference type="ARBA" id="ARBA00016244"/>
    </source>
</evidence>
<keyword evidence="11" id="KW-0966">Cell projection</keyword>
<dbReference type="InterPro" id="IPR053927">
    <property type="entry name" value="FlgK_helical"/>
</dbReference>
<protein>
    <recommendedName>
        <fullName evidence="4">Flagellar hook-associated protein 1</fullName>
    </recommendedName>
</protein>
<dbReference type="GO" id="GO:0009424">
    <property type="term" value="C:bacterial-type flagellum hook"/>
    <property type="evidence" value="ECO:0007669"/>
    <property type="project" value="InterPro"/>
</dbReference>
<evidence type="ECO:0000256" key="2">
    <source>
        <dbReference type="ARBA" id="ARBA00004613"/>
    </source>
</evidence>
<evidence type="ECO:0000313" key="11">
    <source>
        <dbReference type="EMBL" id="MBZ0155171.1"/>
    </source>
</evidence>
<evidence type="ECO:0000259" key="10">
    <source>
        <dbReference type="Pfam" id="PF22638"/>
    </source>
</evidence>
<gene>
    <name evidence="11" type="primary">flgK</name>
    <name evidence="11" type="ORF">K8I29_03025</name>
</gene>
<dbReference type="InterPro" id="IPR001444">
    <property type="entry name" value="Flag_bb_rod_N"/>
</dbReference>
<name>A0A953J2R7_9BACT</name>
<reference evidence="11" key="2">
    <citation type="submission" date="2021-08" db="EMBL/GenBank/DDBJ databases">
        <authorList>
            <person name="Dalcin Martins P."/>
        </authorList>
    </citation>
    <scope>NUCLEOTIDE SEQUENCE</scope>
    <source>
        <strain evidence="11">MAG_39</strain>
    </source>
</reference>
<evidence type="ECO:0000256" key="1">
    <source>
        <dbReference type="ARBA" id="ARBA00004365"/>
    </source>
</evidence>
<dbReference type="AlphaFoldDB" id="A0A953J2R7"/>
<dbReference type="Pfam" id="PF06429">
    <property type="entry name" value="Flg_bbr_C"/>
    <property type="match status" value="1"/>
</dbReference>
<dbReference type="Proteomes" id="UP000705867">
    <property type="component" value="Unassembled WGS sequence"/>
</dbReference>
<dbReference type="GO" id="GO:0044780">
    <property type="term" value="P:bacterial-type flagellum assembly"/>
    <property type="evidence" value="ECO:0007669"/>
    <property type="project" value="InterPro"/>
</dbReference>
<comment type="caution">
    <text evidence="11">The sequence shown here is derived from an EMBL/GenBank/DDBJ whole genome shotgun (WGS) entry which is preliminary data.</text>
</comment>
<keyword evidence="11" id="KW-0969">Cilium</keyword>
<evidence type="ECO:0000256" key="7">
    <source>
        <dbReference type="SAM" id="Coils"/>
    </source>
</evidence>
<feature type="coiled-coil region" evidence="7">
    <location>
        <begin position="138"/>
        <end position="186"/>
    </location>
</feature>
<keyword evidence="7" id="KW-0175">Coiled coil</keyword>
<reference evidence="11" key="1">
    <citation type="journal article" date="2021" name="bioRxiv">
        <title>Unraveling nitrogen, sulfur and carbon metabolic pathways and microbial community transcriptional responses to substrate deprivation and toxicity stresses in a bioreactor mimicking anoxic brackish coastal sediment conditions.</title>
        <authorList>
            <person name="Martins P.D."/>
            <person name="Echeveste M.J."/>
            <person name="Arshad A."/>
            <person name="Kurth J."/>
            <person name="Ouboter H."/>
            <person name="Jetten M.S.M."/>
            <person name="Welte C.U."/>
        </authorList>
    </citation>
    <scope>NUCLEOTIDE SEQUENCE</scope>
    <source>
        <strain evidence="11">MAG_39</strain>
    </source>
</reference>
<feature type="domain" description="Flagellar basal-body/hook protein C-terminal" evidence="9">
    <location>
        <begin position="770"/>
        <end position="809"/>
    </location>
</feature>
<evidence type="ECO:0000259" key="8">
    <source>
        <dbReference type="Pfam" id="PF00460"/>
    </source>
</evidence>
<dbReference type="Pfam" id="PF22638">
    <property type="entry name" value="FlgK_D1"/>
    <property type="match status" value="1"/>
</dbReference>
<comment type="similarity">
    <text evidence="3">Belongs to the flagella basal body rod proteins family.</text>
</comment>
<feature type="domain" description="Flagellar hook-associated protein FlgK helical" evidence="10">
    <location>
        <begin position="96"/>
        <end position="324"/>
    </location>
</feature>
<proteinExistence type="inferred from homology"/>